<keyword evidence="2" id="KW-0547">Nucleotide-binding</keyword>
<evidence type="ECO:0000313" key="7">
    <source>
        <dbReference type="Proteomes" id="UP000247810"/>
    </source>
</evidence>
<dbReference type="PANTHER" id="PTHR45348:SF2">
    <property type="entry name" value="ZINC-TYPE ALCOHOL DEHYDROGENASE-LIKE PROTEIN C2E1P3.01"/>
    <property type="match status" value="1"/>
</dbReference>
<dbReference type="OrthoDB" id="3509362at2759"/>
<gene>
    <name evidence="6" type="ORF">BO71DRAFT_442905</name>
</gene>
<accession>A0A319D3Z0</accession>
<dbReference type="Gene3D" id="3.40.50.720">
    <property type="entry name" value="NAD(P)-binding Rossmann-like Domain"/>
    <property type="match status" value="1"/>
</dbReference>
<organism evidence="6 7">
    <name type="scientific">Aspergillus ellipticus CBS 707.79</name>
    <dbReference type="NCBI Taxonomy" id="1448320"/>
    <lineage>
        <taxon>Eukaryota</taxon>
        <taxon>Fungi</taxon>
        <taxon>Dikarya</taxon>
        <taxon>Ascomycota</taxon>
        <taxon>Pezizomycotina</taxon>
        <taxon>Eurotiomycetes</taxon>
        <taxon>Eurotiomycetidae</taxon>
        <taxon>Eurotiales</taxon>
        <taxon>Aspergillaceae</taxon>
        <taxon>Aspergillus</taxon>
        <taxon>Aspergillus subgen. Circumdati</taxon>
    </lineage>
</organism>
<dbReference type="InterPro" id="IPR020843">
    <property type="entry name" value="ER"/>
</dbReference>
<dbReference type="Proteomes" id="UP000247810">
    <property type="component" value="Unassembled WGS sequence"/>
</dbReference>
<dbReference type="PANTHER" id="PTHR45348">
    <property type="entry name" value="HYPOTHETICAL OXIDOREDUCTASE (EUROFUNG)"/>
    <property type="match status" value="1"/>
</dbReference>
<dbReference type="Gene3D" id="3.90.180.10">
    <property type="entry name" value="Medium-chain alcohol dehydrogenases, catalytic domain"/>
    <property type="match status" value="1"/>
</dbReference>
<feature type="domain" description="Enoyl reductase (ER)" evidence="5">
    <location>
        <begin position="11"/>
        <end position="339"/>
    </location>
</feature>
<reference evidence="6 7" key="1">
    <citation type="submission" date="2018-02" db="EMBL/GenBank/DDBJ databases">
        <title>The genomes of Aspergillus section Nigri reveals drivers in fungal speciation.</title>
        <authorList>
            <consortium name="DOE Joint Genome Institute"/>
            <person name="Vesth T.C."/>
            <person name="Nybo J."/>
            <person name="Theobald S."/>
            <person name="Brandl J."/>
            <person name="Frisvad J.C."/>
            <person name="Nielsen K.F."/>
            <person name="Lyhne E.K."/>
            <person name="Kogle M.E."/>
            <person name="Kuo A."/>
            <person name="Riley R."/>
            <person name="Clum A."/>
            <person name="Nolan M."/>
            <person name="Lipzen A."/>
            <person name="Salamov A."/>
            <person name="Henrissat B."/>
            <person name="Wiebenga A."/>
            <person name="De vries R.P."/>
            <person name="Grigoriev I.V."/>
            <person name="Mortensen U.H."/>
            <person name="Andersen M.R."/>
            <person name="Baker S.E."/>
        </authorList>
    </citation>
    <scope>NUCLEOTIDE SEQUENCE [LARGE SCALE GENOMIC DNA]</scope>
    <source>
        <strain evidence="6 7">CBS 707.79</strain>
    </source>
</reference>
<dbReference type="InterPro" id="IPR047122">
    <property type="entry name" value="Trans-enoyl_RdTase-like"/>
</dbReference>
<dbReference type="GO" id="GO:0000166">
    <property type="term" value="F:nucleotide binding"/>
    <property type="evidence" value="ECO:0007669"/>
    <property type="project" value="UniProtKB-KW"/>
</dbReference>
<dbReference type="InterPro" id="IPR013154">
    <property type="entry name" value="ADH-like_N"/>
</dbReference>
<dbReference type="CDD" id="cd08249">
    <property type="entry name" value="enoyl_reductase_like"/>
    <property type="match status" value="1"/>
</dbReference>
<dbReference type="Pfam" id="PF08240">
    <property type="entry name" value="ADH_N"/>
    <property type="match status" value="1"/>
</dbReference>
<evidence type="ECO:0000256" key="3">
    <source>
        <dbReference type="ARBA" id="ARBA00022857"/>
    </source>
</evidence>
<dbReference type="SUPFAM" id="SSF51735">
    <property type="entry name" value="NAD(P)-binding Rossmann-fold domains"/>
    <property type="match status" value="1"/>
</dbReference>
<evidence type="ECO:0000313" key="6">
    <source>
        <dbReference type="EMBL" id="PYH91811.1"/>
    </source>
</evidence>
<dbReference type="GO" id="GO:0016651">
    <property type="term" value="F:oxidoreductase activity, acting on NAD(P)H"/>
    <property type="evidence" value="ECO:0007669"/>
    <property type="project" value="InterPro"/>
</dbReference>
<keyword evidence="3" id="KW-0521">NADP</keyword>
<evidence type="ECO:0000256" key="2">
    <source>
        <dbReference type="ARBA" id="ARBA00022741"/>
    </source>
</evidence>
<proteinExistence type="inferred from homology"/>
<evidence type="ECO:0000259" key="5">
    <source>
        <dbReference type="SMART" id="SM00829"/>
    </source>
</evidence>
<dbReference type="VEuPathDB" id="FungiDB:BO71DRAFT_442905"/>
<evidence type="ECO:0000256" key="4">
    <source>
        <dbReference type="ARBA" id="ARBA00023002"/>
    </source>
</evidence>
<dbReference type="InterPro" id="IPR011032">
    <property type="entry name" value="GroES-like_sf"/>
</dbReference>
<dbReference type="SMART" id="SM00829">
    <property type="entry name" value="PKS_ER"/>
    <property type="match status" value="1"/>
</dbReference>
<dbReference type="AlphaFoldDB" id="A0A319D3Z0"/>
<name>A0A319D3Z0_9EURO</name>
<dbReference type="InterPro" id="IPR036291">
    <property type="entry name" value="NAD(P)-bd_dom_sf"/>
</dbReference>
<protein>
    <submittedName>
        <fullName evidence="6">Putative alcohol dehydrogenase</fullName>
    </submittedName>
</protein>
<keyword evidence="4" id="KW-0560">Oxidoreductase</keyword>
<comment type="similarity">
    <text evidence="1">Belongs to the zinc-containing alcohol dehydrogenase family.</text>
</comment>
<sequence length="344" mass="36807">MANQAAWIKEKQARVVLDDAETPTPGEAQVLVKVEVIGFSPIESKVQKFGTHPIPYPNILGTSFAGTVVSVGPNVTALQPGDHIASIRDGKSIGDSRFGAYQKYALASVSTSSKLLPNTSLEGAATTILNLAAVTSALSIHLGLDRPPLSGTAEPKNKKVLIYGGSSSCGGLAIKYAATAGYTVVTTSSPRHRDFVVSLGPAHIIDHTLPAEQLEEEICAQGPYDHIFDTIGLAPVTNLLVQYLSSLGGGAYNTLIPLMGANPVPDNVQPKFGPYSWSFEEEPYKYIARWFYEEYVPKGLQSGLIVPTRPQVVEGGLENVQHALDLMDQQAVSGHKLIMNPWSE</sequence>
<dbReference type="STRING" id="1448320.A0A319D3Z0"/>
<dbReference type="SUPFAM" id="SSF50129">
    <property type="entry name" value="GroES-like"/>
    <property type="match status" value="1"/>
</dbReference>
<keyword evidence="7" id="KW-1185">Reference proteome</keyword>
<dbReference type="EMBL" id="KZ825933">
    <property type="protein sequence ID" value="PYH91811.1"/>
    <property type="molecule type" value="Genomic_DNA"/>
</dbReference>
<evidence type="ECO:0000256" key="1">
    <source>
        <dbReference type="ARBA" id="ARBA00008072"/>
    </source>
</evidence>